<feature type="domain" description="Putative Flp pilus-assembly TadG-like N-terminal" evidence="2">
    <location>
        <begin position="2"/>
        <end position="44"/>
    </location>
</feature>
<dbReference type="Proteomes" id="UP000588586">
    <property type="component" value="Unassembled WGS sequence"/>
</dbReference>
<dbReference type="RefSeq" id="WP_171243449.1">
    <property type="nucleotide sequence ID" value="NZ_JABEPQ010000002.1"/>
</dbReference>
<evidence type="ECO:0000313" key="3">
    <source>
        <dbReference type="EMBL" id="NNM46335.1"/>
    </source>
</evidence>
<gene>
    <name evidence="3" type="ORF">HJG52_09990</name>
</gene>
<feature type="region of interest" description="Disordered" evidence="1">
    <location>
        <begin position="376"/>
        <end position="395"/>
    </location>
</feature>
<dbReference type="InterPro" id="IPR028087">
    <property type="entry name" value="Tad_N"/>
</dbReference>
<evidence type="ECO:0000313" key="4">
    <source>
        <dbReference type="Proteomes" id="UP000588586"/>
    </source>
</evidence>
<reference evidence="3 4" key="1">
    <citation type="submission" date="2020-04" db="EMBL/GenBank/DDBJ databases">
        <title>Knoellia sp. isolate from air conditioner.</title>
        <authorList>
            <person name="Chea S."/>
            <person name="Kim D.-U."/>
        </authorList>
    </citation>
    <scope>NUCLEOTIDE SEQUENCE [LARGE SCALE GENOMIC DNA]</scope>
    <source>
        <strain evidence="3 4">DB2414S</strain>
    </source>
</reference>
<protein>
    <submittedName>
        <fullName evidence="3">Pilus assembly protein</fullName>
    </submittedName>
</protein>
<evidence type="ECO:0000256" key="1">
    <source>
        <dbReference type="SAM" id="MobiDB-lite"/>
    </source>
</evidence>
<dbReference type="EMBL" id="JABEPQ010000002">
    <property type="protein sequence ID" value="NNM46335.1"/>
    <property type="molecule type" value="Genomic_DNA"/>
</dbReference>
<organism evidence="3 4">
    <name type="scientific">Knoellia koreensis</name>
    <dbReference type="NCBI Taxonomy" id="2730921"/>
    <lineage>
        <taxon>Bacteria</taxon>
        <taxon>Bacillati</taxon>
        <taxon>Actinomycetota</taxon>
        <taxon>Actinomycetes</taxon>
        <taxon>Micrococcales</taxon>
        <taxon>Intrasporangiaceae</taxon>
        <taxon>Knoellia</taxon>
    </lineage>
</organism>
<sequence length="395" mass="40672">MLTVILLVPVLFGAAALSVDVGNLMWERRQLQNGADATVMLAAQKCADAPTACSPSAAAGSNLDTIDNANANDGVSRVRSVCGSAAAVALSPATLTPCPSNATPGVTDCPTVPTGAAGLPYLEARTETKTPAGTSTISNKFARMLVGGTSQSTVVACARAGWGPVNPTTLNVLPIVVSYCEWARQTGYKPPPGPPAVYPPSPDGSITPYGYGPGNPWSTSWEKTIYTKGAIGTCPTWNGHTAPGGFSQLDTVTTCSVATTNGDWYHGQPGNSTPCPDASFNTLVGTIVYLPIFDCMTNTTSVDPTDPATNCNSGNGNNTYYHVSGYAAFYLTGWYFSSSTKASIVTGNVPCTGGDRCMSGWFTKDLITAAQLQQLTNPPGGGAPNYGLTQVGPLG</sequence>
<evidence type="ECO:0000259" key="2">
    <source>
        <dbReference type="Pfam" id="PF13400"/>
    </source>
</evidence>
<keyword evidence="4" id="KW-1185">Reference proteome</keyword>
<dbReference type="AlphaFoldDB" id="A0A849HEH3"/>
<dbReference type="Pfam" id="PF13400">
    <property type="entry name" value="Tad"/>
    <property type="match status" value="1"/>
</dbReference>
<proteinExistence type="predicted"/>
<comment type="caution">
    <text evidence="3">The sequence shown here is derived from an EMBL/GenBank/DDBJ whole genome shotgun (WGS) entry which is preliminary data.</text>
</comment>
<name>A0A849HEH3_9MICO</name>
<accession>A0A849HEH3</accession>